<dbReference type="SUPFAM" id="SSF57716">
    <property type="entry name" value="Glucocorticoid receptor-like (DNA-binding domain)"/>
    <property type="match status" value="1"/>
</dbReference>
<gene>
    <name evidence="13" type="ORF">LSTR_LSTR004796</name>
</gene>
<dbReference type="PROSITE" id="PS00028">
    <property type="entry name" value="ZINC_FINGER_C2H2_1"/>
    <property type="match status" value="6"/>
</dbReference>
<dbReference type="InterPro" id="IPR012934">
    <property type="entry name" value="Znf_AD"/>
</dbReference>
<keyword evidence="14" id="KW-1185">Reference proteome</keyword>
<dbReference type="GO" id="GO:0000981">
    <property type="term" value="F:DNA-binding transcription factor activity, RNA polymerase II-specific"/>
    <property type="evidence" value="ECO:0007669"/>
    <property type="project" value="TreeGrafter"/>
</dbReference>
<feature type="domain" description="C2H2-type" evidence="11">
    <location>
        <begin position="304"/>
        <end position="331"/>
    </location>
</feature>
<keyword evidence="5 10" id="KW-0862">Zinc</keyword>
<dbReference type="InParanoid" id="A0A482XJS7"/>
<dbReference type="GO" id="GO:0008270">
    <property type="term" value="F:zinc ion binding"/>
    <property type="evidence" value="ECO:0007669"/>
    <property type="project" value="UniProtKB-UniRule"/>
</dbReference>
<dbReference type="STRING" id="195883.A0A482XJS7"/>
<dbReference type="Pfam" id="PF07776">
    <property type="entry name" value="zf-AD"/>
    <property type="match status" value="1"/>
</dbReference>
<evidence type="ECO:0000256" key="7">
    <source>
        <dbReference type="ARBA" id="ARBA00023163"/>
    </source>
</evidence>
<evidence type="ECO:0000256" key="9">
    <source>
        <dbReference type="PROSITE-ProRule" id="PRU00042"/>
    </source>
</evidence>
<dbReference type="SMART" id="SM00868">
    <property type="entry name" value="zf-AD"/>
    <property type="match status" value="1"/>
</dbReference>
<feature type="binding site" evidence="10">
    <location>
        <position position="54"/>
    </location>
    <ligand>
        <name>Zn(2+)</name>
        <dbReference type="ChEBI" id="CHEBI:29105"/>
    </ligand>
</feature>
<accession>A0A482XJS7</accession>
<dbReference type="GO" id="GO:0003677">
    <property type="term" value="F:DNA binding"/>
    <property type="evidence" value="ECO:0007669"/>
    <property type="project" value="UniProtKB-KW"/>
</dbReference>
<evidence type="ECO:0000256" key="1">
    <source>
        <dbReference type="ARBA" id="ARBA00004123"/>
    </source>
</evidence>
<dbReference type="OrthoDB" id="3437960at2759"/>
<feature type="binding site" evidence="10">
    <location>
        <position position="6"/>
    </location>
    <ligand>
        <name>Zn(2+)</name>
        <dbReference type="ChEBI" id="CHEBI:29105"/>
    </ligand>
</feature>
<evidence type="ECO:0000256" key="2">
    <source>
        <dbReference type="ARBA" id="ARBA00022723"/>
    </source>
</evidence>
<reference evidence="13 14" key="1">
    <citation type="journal article" date="2017" name="Gigascience">
        <title>Genome sequence of the small brown planthopper, Laodelphax striatellus.</title>
        <authorList>
            <person name="Zhu J."/>
            <person name="Jiang F."/>
            <person name="Wang X."/>
            <person name="Yang P."/>
            <person name="Bao Y."/>
            <person name="Zhao W."/>
            <person name="Wang W."/>
            <person name="Lu H."/>
            <person name="Wang Q."/>
            <person name="Cui N."/>
            <person name="Li J."/>
            <person name="Chen X."/>
            <person name="Luo L."/>
            <person name="Yu J."/>
            <person name="Kang L."/>
            <person name="Cui F."/>
        </authorList>
    </citation>
    <scope>NUCLEOTIDE SEQUENCE [LARGE SCALE GENOMIC DNA]</scope>
    <source>
        <strain evidence="13">Lst14</strain>
    </source>
</reference>
<keyword evidence="8" id="KW-0539">Nucleus</keyword>
<feature type="domain" description="C2H2-type" evidence="11">
    <location>
        <begin position="189"/>
        <end position="216"/>
    </location>
</feature>
<dbReference type="PROSITE" id="PS50157">
    <property type="entry name" value="ZINC_FINGER_C2H2_2"/>
    <property type="match status" value="5"/>
</dbReference>
<dbReference type="Gene3D" id="3.40.1800.20">
    <property type="match status" value="1"/>
</dbReference>
<dbReference type="EMBL" id="QKKF02007188">
    <property type="protein sequence ID" value="RZF46083.1"/>
    <property type="molecule type" value="Genomic_DNA"/>
</dbReference>
<dbReference type="FunFam" id="3.30.160.60:FF:000100">
    <property type="entry name" value="Zinc finger 45-like"/>
    <property type="match status" value="1"/>
</dbReference>
<feature type="domain" description="C2H2-type" evidence="11">
    <location>
        <begin position="245"/>
        <end position="273"/>
    </location>
</feature>
<dbReference type="Pfam" id="PF00096">
    <property type="entry name" value="zf-C2H2"/>
    <property type="match status" value="4"/>
</dbReference>
<evidence type="ECO:0008006" key="15">
    <source>
        <dbReference type="Google" id="ProtNLM"/>
    </source>
</evidence>
<keyword evidence="3" id="KW-0677">Repeat</keyword>
<organism evidence="13 14">
    <name type="scientific">Laodelphax striatellus</name>
    <name type="common">Small brown planthopper</name>
    <name type="synonym">Delphax striatella</name>
    <dbReference type="NCBI Taxonomy" id="195883"/>
    <lineage>
        <taxon>Eukaryota</taxon>
        <taxon>Metazoa</taxon>
        <taxon>Ecdysozoa</taxon>
        <taxon>Arthropoda</taxon>
        <taxon>Hexapoda</taxon>
        <taxon>Insecta</taxon>
        <taxon>Pterygota</taxon>
        <taxon>Neoptera</taxon>
        <taxon>Paraneoptera</taxon>
        <taxon>Hemiptera</taxon>
        <taxon>Auchenorrhyncha</taxon>
        <taxon>Fulgoroidea</taxon>
        <taxon>Delphacidae</taxon>
        <taxon>Criomorphinae</taxon>
        <taxon>Laodelphax</taxon>
    </lineage>
</organism>
<dbReference type="PANTHER" id="PTHR24394">
    <property type="entry name" value="ZINC FINGER PROTEIN"/>
    <property type="match status" value="1"/>
</dbReference>
<feature type="domain" description="C2H2-type" evidence="11">
    <location>
        <begin position="217"/>
        <end position="244"/>
    </location>
</feature>
<sequence>MSLEICRLCGSEKSIGVNLFDQEARIGLFSKILDLLPKDVIQIDVNDLLPKFVCKDCEITVNHFSEFCELVKKTQKILIQKTNMASLSLTKSVVPHIVGCHNSRPESVNVTVSTDGKFTCEICQTSLDNVQTMTLHMVTHGLGTVICCCRECGHKEEVSSFIKDRVLVCPRCLFNSNKDVPLTGNKKKHVCEVCNKAFTSIGHKNRHKMIHEGLKPYLCETCGVRFSQKATLKIHTLSHKNSYPFSCEWCGQSFRHKVSLTSHTMNVHSQASDSKHECDQCKKQFATAHKLQRHYRSHTGEQPYRCSICSRTFSQSGNYNAHMISHKSDFSDFIVEDLLKTPPTKTIDTMYNDHTSVSNADKDYTPINEQTHLPFSEDQNNISKDASGNIFENFQSHDCVFNTIV</sequence>
<name>A0A482XJS7_LAOST</name>
<evidence type="ECO:0000313" key="13">
    <source>
        <dbReference type="EMBL" id="RZF46083.1"/>
    </source>
</evidence>
<keyword evidence="6" id="KW-0805">Transcription regulation</keyword>
<evidence type="ECO:0000256" key="6">
    <source>
        <dbReference type="ARBA" id="ARBA00023015"/>
    </source>
</evidence>
<evidence type="ECO:0000259" key="11">
    <source>
        <dbReference type="PROSITE" id="PS50157"/>
    </source>
</evidence>
<feature type="binding site" evidence="10">
    <location>
        <position position="57"/>
    </location>
    <ligand>
        <name>Zn(2+)</name>
        <dbReference type="ChEBI" id="CHEBI:29105"/>
    </ligand>
</feature>
<keyword evidence="7" id="KW-0804">Transcription</keyword>
<protein>
    <recommendedName>
        <fullName evidence="15">Protein krueppel</fullName>
    </recommendedName>
</protein>
<proteinExistence type="predicted"/>
<dbReference type="InterPro" id="IPR013087">
    <property type="entry name" value="Znf_C2H2_type"/>
</dbReference>
<dbReference type="SUPFAM" id="SSF57667">
    <property type="entry name" value="beta-beta-alpha zinc fingers"/>
    <property type="match status" value="3"/>
</dbReference>
<dbReference type="FunFam" id="3.30.160.60:FF:000446">
    <property type="entry name" value="Zinc finger protein"/>
    <property type="match status" value="1"/>
</dbReference>
<feature type="domain" description="ZAD" evidence="12">
    <location>
        <begin position="4"/>
        <end position="81"/>
    </location>
</feature>
<evidence type="ECO:0000256" key="5">
    <source>
        <dbReference type="ARBA" id="ARBA00022833"/>
    </source>
</evidence>
<dbReference type="AlphaFoldDB" id="A0A482XJS7"/>
<comment type="caution">
    <text evidence="13">The sequence shown here is derived from an EMBL/GenBank/DDBJ whole genome shotgun (WGS) entry which is preliminary data.</text>
</comment>
<evidence type="ECO:0000256" key="4">
    <source>
        <dbReference type="ARBA" id="ARBA00022771"/>
    </source>
</evidence>
<keyword evidence="2 10" id="KW-0479">Metal-binding</keyword>
<evidence type="ECO:0000259" key="12">
    <source>
        <dbReference type="PROSITE" id="PS51915"/>
    </source>
</evidence>
<dbReference type="SMR" id="A0A482XJS7"/>
<dbReference type="GO" id="GO:0005634">
    <property type="term" value="C:nucleus"/>
    <property type="evidence" value="ECO:0007669"/>
    <property type="project" value="UniProtKB-SubCell"/>
</dbReference>
<feature type="binding site" evidence="10">
    <location>
        <position position="9"/>
    </location>
    <ligand>
        <name>Zn(2+)</name>
        <dbReference type="ChEBI" id="CHEBI:29105"/>
    </ligand>
</feature>
<evidence type="ECO:0000313" key="14">
    <source>
        <dbReference type="Proteomes" id="UP000291343"/>
    </source>
</evidence>
<evidence type="ECO:0000256" key="8">
    <source>
        <dbReference type="ARBA" id="ARBA00023242"/>
    </source>
</evidence>
<evidence type="ECO:0000256" key="3">
    <source>
        <dbReference type="ARBA" id="ARBA00022737"/>
    </source>
</evidence>
<dbReference type="PROSITE" id="PS51915">
    <property type="entry name" value="ZAD"/>
    <property type="match status" value="1"/>
</dbReference>
<dbReference type="InterPro" id="IPR036236">
    <property type="entry name" value="Znf_C2H2_sf"/>
</dbReference>
<feature type="domain" description="C2H2-type" evidence="11">
    <location>
        <begin position="276"/>
        <end position="303"/>
    </location>
</feature>
<dbReference type="Proteomes" id="UP000291343">
    <property type="component" value="Unassembled WGS sequence"/>
</dbReference>
<dbReference type="Gene3D" id="3.30.160.60">
    <property type="entry name" value="Classic Zinc Finger"/>
    <property type="match status" value="5"/>
</dbReference>
<comment type="subcellular location">
    <subcellularLocation>
        <location evidence="1">Nucleus</location>
    </subcellularLocation>
</comment>
<dbReference type="PANTHER" id="PTHR24394:SF48">
    <property type="entry name" value="ZINC FINGER PROTEIN 771"/>
    <property type="match status" value="1"/>
</dbReference>
<keyword evidence="4 9" id="KW-0863">Zinc-finger</keyword>
<dbReference type="SMART" id="SM00355">
    <property type="entry name" value="ZnF_C2H2"/>
    <property type="match status" value="6"/>
</dbReference>
<evidence type="ECO:0000256" key="10">
    <source>
        <dbReference type="PROSITE-ProRule" id="PRU01263"/>
    </source>
</evidence>